<sequence length="247" mass="25473">MKFSATLISAASILFASSTSAQDHGEEYSQTMGPVAFLWPPDRDWSENTENVAPCGSSAQVGNRTTFPLTGGKVLLVAQDDAWDIKVAISFKSNPTSMNDFQDWFSSNITNELEVAHSCYSTPNVPSTVKAGDVGTIQLIYNAIDGSSNISHYACADVQFVDAEDFVNSGYSAFCFNTTESETSPSGTPDEISNAAASSVASSIASAASTSTAAASKAASTSSSAGAAPTFALSGFAMVAGALAAFI</sequence>
<dbReference type="Proteomes" id="UP000398389">
    <property type="component" value="Unassembled WGS sequence"/>
</dbReference>
<feature type="signal peptide" evidence="8">
    <location>
        <begin position="1"/>
        <end position="21"/>
    </location>
</feature>
<dbReference type="InterPro" id="IPR046936">
    <property type="entry name" value="BIM1-like"/>
</dbReference>
<feature type="domain" description="Copper acquisition factor BIM1-like" evidence="9">
    <location>
        <begin position="32"/>
        <end position="180"/>
    </location>
</feature>
<evidence type="ECO:0000256" key="1">
    <source>
        <dbReference type="ARBA" id="ARBA00004609"/>
    </source>
</evidence>
<dbReference type="AlphaFoldDB" id="A0A5E8BXW0"/>
<keyword evidence="3" id="KW-0336">GPI-anchor</keyword>
<dbReference type="GO" id="GO:0098552">
    <property type="term" value="C:side of membrane"/>
    <property type="evidence" value="ECO:0007669"/>
    <property type="project" value="UniProtKB-KW"/>
</dbReference>
<feature type="chain" id="PRO_5022944686" description="Copper acquisition factor BIM1-like domain-containing protein" evidence="8">
    <location>
        <begin position="22"/>
        <end position="247"/>
    </location>
</feature>
<keyword evidence="5" id="KW-0472">Membrane</keyword>
<keyword evidence="7" id="KW-0449">Lipoprotein</keyword>
<evidence type="ECO:0000256" key="2">
    <source>
        <dbReference type="ARBA" id="ARBA00022475"/>
    </source>
</evidence>
<evidence type="ECO:0000259" key="9">
    <source>
        <dbReference type="Pfam" id="PF20238"/>
    </source>
</evidence>
<comment type="subcellular location">
    <subcellularLocation>
        <location evidence="1">Cell membrane</location>
        <topology evidence="1">Lipid-anchor</topology>
        <topology evidence="1">GPI-anchor</topology>
    </subcellularLocation>
</comment>
<evidence type="ECO:0000256" key="6">
    <source>
        <dbReference type="ARBA" id="ARBA00023180"/>
    </source>
</evidence>
<name>A0A5E8BXW0_9ASCO</name>
<dbReference type="EMBL" id="CABVLU010000004">
    <property type="protein sequence ID" value="VVT56303.1"/>
    <property type="molecule type" value="Genomic_DNA"/>
</dbReference>
<proteinExistence type="predicted"/>
<keyword evidence="4 8" id="KW-0732">Signal</keyword>
<protein>
    <recommendedName>
        <fullName evidence="9">Copper acquisition factor BIM1-like domain-containing protein</fullName>
    </recommendedName>
</protein>
<accession>A0A5E8BXW0</accession>
<evidence type="ECO:0000256" key="5">
    <source>
        <dbReference type="ARBA" id="ARBA00023136"/>
    </source>
</evidence>
<dbReference type="CDD" id="cd21176">
    <property type="entry name" value="LPMO_auxiliary-like"/>
    <property type="match status" value="1"/>
</dbReference>
<dbReference type="PANTHER" id="PTHR34992">
    <property type="entry name" value="HYPHAL ANASTAMOSIS-7 PROTEIN"/>
    <property type="match status" value="1"/>
</dbReference>
<evidence type="ECO:0000256" key="4">
    <source>
        <dbReference type="ARBA" id="ARBA00022729"/>
    </source>
</evidence>
<evidence type="ECO:0000313" key="11">
    <source>
        <dbReference type="Proteomes" id="UP000398389"/>
    </source>
</evidence>
<dbReference type="Pfam" id="PF20238">
    <property type="entry name" value="BIM1-like_dom"/>
    <property type="match status" value="1"/>
</dbReference>
<evidence type="ECO:0000256" key="8">
    <source>
        <dbReference type="SAM" id="SignalP"/>
    </source>
</evidence>
<keyword evidence="2" id="KW-1003">Cell membrane</keyword>
<dbReference type="OrthoDB" id="2587363at2759"/>
<organism evidence="10 11">
    <name type="scientific">Magnusiomyces paraingens</name>
    <dbReference type="NCBI Taxonomy" id="2606893"/>
    <lineage>
        <taxon>Eukaryota</taxon>
        <taxon>Fungi</taxon>
        <taxon>Dikarya</taxon>
        <taxon>Ascomycota</taxon>
        <taxon>Saccharomycotina</taxon>
        <taxon>Dipodascomycetes</taxon>
        <taxon>Dipodascales</taxon>
        <taxon>Dipodascaceae</taxon>
        <taxon>Magnusiomyces</taxon>
    </lineage>
</organism>
<evidence type="ECO:0000256" key="7">
    <source>
        <dbReference type="ARBA" id="ARBA00023288"/>
    </source>
</evidence>
<dbReference type="RefSeq" id="XP_031855553.1">
    <property type="nucleotide sequence ID" value="XM_031999662.1"/>
</dbReference>
<dbReference type="GeneID" id="43583762"/>
<evidence type="ECO:0000313" key="10">
    <source>
        <dbReference type="EMBL" id="VVT56303.1"/>
    </source>
</evidence>
<dbReference type="InterPro" id="IPR046530">
    <property type="entry name" value="BIM1-like_dom"/>
</dbReference>
<dbReference type="PANTHER" id="PTHR34992:SF5">
    <property type="entry name" value="ANCHORED PROTEIN, PUTATIVE (AFU_ORTHOLOGUE AFUA_6G02800)-RELATED"/>
    <property type="match status" value="1"/>
</dbReference>
<evidence type="ECO:0000256" key="3">
    <source>
        <dbReference type="ARBA" id="ARBA00022622"/>
    </source>
</evidence>
<keyword evidence="6" id="KW-0325">Glycoprotein</keyword>
<gene>
    <name evidence="10" type="ORF">SAPINGB_P004947</name>
</gene>
<keyword evidence="11" id="KW-1185">Reference proteome</keyword>
<reference evidence="10 11" key="1">
    <citation type="submission" date="2019-09" db="EMBL/GenBank/DDBJ databases">
        <authorList>
            <person name="Brejova B."/>
        </authorList>
    </citation>
    <scope>NUCLEOTIDE SEQUENCE [LARGE SCALE GENOMIC DNA]</scope>
</reference>
<dbReference type="GO" id="GO:0005886">
    <property type="term" value="C:plasma membrane"/>
    <property type="evidence" value="ECO:0007669"/>
    <property type="project" value="UniProtKB-SubCell"/>
</dbReference>